<comment type="caution">
    <text evidence="2">The sequence shown here is derived from an EMBL/GenBank/DDBJ whole genome shotgun (WGS) entry which is preliminary data.</text>
</comment>
<proteinExistence type="predicted"/>
<dbReference type="RefSeq" id="WP_197163784.1">
    <property type="nucleotide sequence ID" value="NZ_JADZGI010000001.1"/>
</dbReference>
<keyword evidence="2" id="KW-0560">Oxidoreductase</keyword>
<dbReference type="InterPro" id="IPR011008">
    <property type="entry name" value="Dimeric_a/b-barrel"/>
</dbReference>
<dbReference type="AlphaFoldDB" id="A0A931ML20"/>
<evidence type="ECO:0000313" key="2">
    <source>
        <dbReference type="EMBL" id="MBH0113542.1"/>
    </source>
</evidence>
<dbReference type="PROSITE" id="PS51725">
    <property type="entry name" value="ABM"/>
    <property type="match status" value="1"/>
</dbReference>
<dbReference type="Pfam" id="PF03992">
    <property type="entry name" value="ABM"/>
    <property type="match status" value="1"/>
</dbReference>
<sequence length="97" mass="10473">MAVTAIVRLDARPDCMDVLCASMQDAAGHAQSNPDCELIEATRAANGDPVVYLYEQWSSQAALDAHAGTEYMQDLLAKLPDWLTQSPQVVIAKPLEG</sequence>
<reference evidence="2" key="1">
    <citation type="submission" date="2020-11" db="EMBL/GenBank/DDBJ databases">
        <title>Novosphingobium aureum sp. nov., a marine bacterium isolated from sediment of a salt flat.</title>
        <authorList>
            <person name="Yoo Y."/>
            <person name="Kim J.-J."/>
        </authorList>
    </citation>
    <scope>NUCLEOTIDE SEQUENCE</scope>
    <source>
        <strain evidence="2">YJ-S2-02</strain>
    </source>
</reference>
<dbReference type="EMBL" id="JADZGI010000001">
    <property type="protein sequence ID" value="MBH0113542.1"/>
    <property type="molecule type" value="Genomic_DNA"/>
</dbReference>
<dbReference type="InterPro" id="IPR007138">
    <property type="entry name" value="ABM_dom"/>
</dbReference>
<dbReference type="SUPFAM" id="SSF54909">
    <property type="entry name" value="Dimeric alpha+beta barrel"/>
    <property type="match status" value="1"/>
</dbReference>
<dbReference type="GO" id="GO:0004497">
    <property type="term" value="F:monooxygenase activity"/>
    <property type="evidence" value="ECO:0007669"/>
    <property type="project" value="UniProtKB-KW"/>
</dbReference>
<dbReference type="Gene3D" id="3.30.70.100">
    <property type="match status" value="1"/>
</dbReference>
<keyword evidence="3" id="KW-1185">Reference proteome</keyword>
<protein>
    <submittedName>
        <fullName evidence="2">Antibiotic biosynthesis monooxygenase</fullName>
    </submittedName>
</protein>
<keyword evidence="2" id="KW-0503">Monooxygenase</keyword>
<accession>A0A931ML20</accession>
<name>A0A931ML20_9SPHN</name>
<gene>
    <name evidence="2" type="ORF">I5E68_11335</name>
</gene>
<feature type="domain" description="ABM" evidence="1">
    <location>
        <begin position="3"/>
        <end position="91"/>
    </location>
</feature>
<evidence type="ECO:0000313" key="3">
    <source>
        <dbReference type="Proteomes" id="UP000617634"/>
    </source>
</evidence>
<dbReference type="Proteomes" id="UP000617634">
    <property type="component" value="Unassembled WGS sequence"/>
</dbReference>
<organism evidence="2 3">
    <name type="scientific">Novosphingobium aureum</name>
    <dbReference type="NCBI Taxonomy" id="2792964"/>
    <lineage>
        <taxon>Bacteria</taxon>
        <taxon>Pseudomonadati</taxon>
        <taxon>Pseudomonadota</taxon>
        <taxon>Alphaproteobacteria</taxon>
        <taxon>Sphingomonadales</taxon>
        <taxon>Sphingomonadaceae</taxon>
        <taxon>Novosphingobium</taxon>
    </lineage>
</organism>
<evidence type="ECO:0000259" key="1">
    <source>
        <dbReference type="PROSITE" id="PS51725"/>
    </source>
</evidence>